<keyword evidence="2" id="KW-1185">Reference proteome</keyword>
<comment type="caution">
    <text evidence="1">The sequence shown here is derived from an EMBL/GenBank/DDBJ whole genome shotgun (WGS) entry which is preliminary data.</text>
</comment>
<gene>
    <name evidence="1" type="ORF">NM688_g5216</name>
</gene>
<reference evidence="1" key="1">
    <citation type="submission" date="2022-07" db="EMBL/GenBank/DDBJ databases">
        <title>Genome Sequence of Phlebia brevispora.</title>
        <authorList>
            <person name="Buettner E."/>
        </authorList>
    </citation>
    <scope>NUCLEOTIDE SEQUENCE</scope>
    <source>
        <strain evidence="1">MPL23</strain>
    </source>
</reference>
<accession>A0ACC1SYK1</accession>
<evidence type="ECO:0000313" key="2">
    <source>
        <dbReference type="Proteomes" id="UP001148662"/>
    </source>
</evidence>
<organism evidence="1 2">
    <name type="scientific">Phlebia brevispora</name>
    <dbReference type="NCBI Taxonomy" id="194682"/>
    <lineage>
        <taxon>Eukaryota</taxon>
        <taxon>Fungi</taxon>
        <taxon>Dikarya</taxon>
        <taxon>Basidiomycota</taxon>
        <taxon>Agaricomycotina</taxon>
        <taxon>Agaricomycetes</taxon>
        <taxon>Polyporales</taxon>
        <taxon>Meruliaceae</taxon>
        <taxon>Phlebia</taxon>
    </lineage>
</organism>
<dbReference type="EMBL" id="JANHOG010000941">
    <property type="protein sequence ID" value="KAJ3549124.1"/>
    <property type="molecule type" value="Genomic_DNA"/>
</dbReference>
<name>A0ACC1SYK1_9APHY</name>
<evidence type="ECO:0000313" key="1">
    <source>
        <dbReference type="EMBL" id="KAJ3549124.1"/>
    </source>
</evidence>
<protein>
    <submittedName>
        <fullName evidence="1">Uncharacterized protein</fullName>
    </submittedName>
</protein>
<dbReference type="Proteomes" id="UP001148662">
    <property type="component" value="Unassembled WGS sequence"/>
</dbReference>
<sequence length="609" mass="66433">MSAPPLIESEYDLIIAGGGTAGCIIAGRLAAAAPQLKILILETGPGTKDDPAHVQLGRFTSHYVPTAKTIRFHFSQPSEALAGRSVPVMAGSCLGGGSSVNFGMYTRGSASDYDAWEQTYANPGWGFKDLLPLFKKTETYQVKPDMSTHGYSGPLKVSYGSLCTDIGKEFLRTIDQTDPNRSGDSSRDATDFHEVNVYNQWAKWSDEKTGRRSDVPHHYIYNQEANTNLHVVTGVNVLRVVFEDNRAVGVEYQWNPIVLSNADSEVHTVRARRMVVISSGAFGTPAILERSGIGGKAILEKLNIPVKVDLEGVGNDYQDHNIMFIPYYASSDTNTLDALFRSEPDAIAEAEEEWLKSGQGLLATNGVDGGGRLRPSEQELEEWGPEFKQRWATEFAPYPDKAALWLGQGSMLIGVPSILPPQNFFTLGYFNLYPLARGSVHINSADDVSAPLDFKLGYLENIADVKLLVWAYKYTREVARRMPSFRGEPSPVHPKFPVGSKASTIEQGTPFAVDHPRLEYTAEDDKAIEQHIRESVGTSWHSLGTCAMKARGEKGVVDSKLNVYGTKSLKVADMSICPSNVGGNTYSTALVIGEKAAVIIGEELGITGV</sequence>
<proteinExistence type="predicted"/>